<evidence type="ECO:0000313" key="3">
    <source>
        <dbReference type="Proteomes" id="UP000612233"/>
    </source>
</evidence>
<dbReference type="Proteomes" id="UP000612233">
    <property type="component" value="Unassembled WGS sequence"/>
</dbReference>
<organism evidence="2 3">
    <name type="scientific">Hymenobacter montanus</name>
    <dbReference type="NCBI Taxonomy" id="2771359"/>
    <lineage>
        <taxon>Bacteria</taxon>
        <taxon>Pseudomonadati</taxon>
        <taxon>Bacteroidota</taxon>
        <taxon>Cytophagia</taxon>
        <taxon>Cytophagales</taxon>
        <taxon>Hymenobacteraceae</taxon>
        <taxon>Hymenobacter</taxon>
    </lineage>
</organism>
<dbReference type="RefSeq" id="WP_191003173.1">
    <property type="nucleotide sequence ID" value="NZ_JACXAD010000001.1"/>
</dbReference>
<reference evidence="2" key="1">
    <citation type="submission" date="2020-09" db="EMBL/GenBank/DDBJ databases">
        <authorList>
            <person name="Kim M.K."/>
        </authorList>
    </citation>
    <scope>NUCLEOTIDE SEQUENCE</scope>
    <source>
        <strain evidence="2">BT664</strain>
    </source>
</reference>
<feature type="domain" description="Pvc16 N-terminal" evidence="1">
    <location>
        <begin position="7"/>
        <end position="196"/>
    </location>
</feature>
<gene>
    <name evidence="2" type="ORF">IC235_00380</name>
</gene>
<dbReference type="EMBL" id="JACXAD010000001">
    <property type="protein sequence ID" value="MBD2766344.1"/>
    <property type="molecule type" value="Genomic_DNA"/>
</dbReference>
<dbReference type="AlphaFoldDB" id="A0A927GHQ9"/>
<accession>A0A927GHQ9</accession>
<keyword evidence="3" id="KW-1185">Reference proteome</keyword>
<comment type="caution">
    <text evidence="2">The sequence shown here is derived from an EMBL/GenBank/DDBJ whole genome shotgun (WGS) entry which is preliminary data.</text>
</comment>
<name>A0A927GHQ9_9BACT</name>
<evidence type="ECO:0000259" key="1">
    <source>
        <dbReference type="Pfam" id="PF14065"/>
    </source>
</evidence>
<dbReference type="Pfam" id="PF14065">
    <property type="entry name" value="Pvc16_N"/>
    <property type="match status" value="1"/>
</dbReference>
<sequence>MLLHALKIIQAELETHLVAYGPTGDEGKVLLENLSEGLTSNGGTGTRDRLVVSLVNYREEKALKNLPTYVRNDATLTARYENQPIYLNFLVLLTATHSSYEKAVLYLSRGIRFFQSKNVFTQDTVAPTTLLAAQPLNALDRLETFKLILDLYSPSLEEVNHLWGTLGGKQYPFVLYMLRLLDLKFEAIDRESGLITEVLSDFYHRNSGVN</sequence>
<proteinExistence type="predicted"/>
<dbReference type="InterPro" id="IPR025351">
    <property type="entry name" value="Pvc16_N"/>
</dbReference>
<protein>
    <submittedName>
        <fullName evidence="2">DUF4255 domain-containing protein</fullName>
    </submittedName>
</protein>
<evidence type="ECO:0000313" key="2">
    <source>
        <dbReference type="EMBL" id="MBD2766344.1"/>
    </source>
</evidence>